<feature type="domain" description="Outer membrane protein beta-barrel" evidence="2">
    <location>
        <begin position="70"/>
        <end position="249"/>
    </location>
</feature>
<protein>
    <recommendedName>
        <fullName evidence="2">Outer membrane protein beta-barrel domain-containing protein</fullName>
    </recommendedName>
</protein>
<evidence type="ECO:0000313" key="3">
    <source>
        <dbReference type="EMBL" id="CUQ66649.1"/>
    </source>
</evidence>
<evidence type="ECO:0000259" key="2">
    <source>
        <dbReference type="Pfam" id="PF13505"/>
    </source>
</evidence>
<name>A0A0S4KTJ9_9BACT</name>
<dbReference type="Pfam" id="PF13505">
    <property type="entry name" value="OMP_b-brl"/>
    <property type="match status" value="1"/>
</dbReference>
<dbReference type="EMBL" id="LN885086">
    <property type="protein sequence ID" value="CUQ66649.1"/>
    <property type="molecule type" value="Genomic_DNA"/>
</dbReference>
<evidence type="ECO:0000313" key="4">
    <source>
        <dbReference type="Proteomes" id="UP000066284"/>
    </source>
</evidence>
<proteinExistence type="predicted"/>
<gene>
    <name evidence="3" type="ORF">NITINOP_1674</name>
</gene>
<accession>A0A0S4KTJ9</accession>
<dbReference type="InterPro" id="IPR027385">
    <property type="entry name" value="Beta-barrel_OMP"/>
</dbReference>
<keyword evidence="4" id="KW-1185">Reference proteome</keyword>
<dbReference type="SUPFAM" id="SSF56925">
    <property type="entry name" value="OMPA-like"/>
    <property type="match status" value="1"/>
</dbReference>
<dbReference type="InterPro" id="IPR011250">
    <property type="entry name" value="OMP/PagP_B-barrel"/>
</dbReference>
<keyword evidence="1" id="KW-0732">Signal</keyword>
<dbReference type="AlphaFoldDB" id="A0A0S4KTJ9"/>
<dbReference type="KEGG" id="nio:NITINOP_1674"/>
<dbReference type="OrthoDB" id="9807574at2"/>
<evidence type="ECO:0000256" key="1">
    <source>
        <dbReference type="ARBA" id="ARBA00022729"/>
    </source>
</evidence>
<dbReference type="Proteomes" id="UP000066284">
    <property type="component" value="Chromosome 1"/>
</dbReference>
<dbReference type="Gene3D" id="2.40.160.20">
    <property type="match status" value="1"/>
</dbReference>
<dbReference type="RefSeq" id="WP_158023292.1">
    <property type="nucleotide sequence ID" value="NZ_LN885086.1"/>
</dbReference>
<sequence>MRSVQQVIVAVVGALGILILDGGREARAEWYVAGYGGYSTGGDFNDVTMPLRGERLARQQFPQADEPLNSLGRGTLYQQFTTSDISLKSAAMYGGKVGYFFNDMKLPWLGVEAEVFTTTPDIKAQKLDTSHQVTYQPNTPAPATDCAQIGPPPNCPASVSSKSRLALNESDLRVITFALNLIARYPGSVVQPYVGVGVGAFYFLSSGQIDGRQFVPGLNAQFGLKYLATQHWALFAEGKYNLAHVSTLDQTFGISGLYSIFHVAAGAAYHF</sequence>
<reference evidence="4" key="1">
    <citation type="submission" date="2015-09" db="EMBL/GenBank/DDBJ databases">
        <authorList>
            <person name="Daims H."/>
        </authorList>
    </citation>
    <scope>NUCLEOTIDE SEQUENCE [LARGE SCALE GENOMIC DNA]</scope>
</reference>
<organism evidence="3 4">
    <name type="scientific">Candidatus Nitrospira inopinata</name>
    <dbReference type="NCBI Taxonomy" id="1715989"/>
    <lineage>
        <taxon>Bacteria</taxon>
        <taxon>Pseudomonadati</taxon>
        <taxon>Nitrospirota</taxon>
        <taxon>Nitrospiria</taxon>
        <taxon>Nitrospirales</taxon>
        <taxon>Nitrospiraceae</taxon>
        <taxon>Nitrospira</taxon>
    </lineage>
</organism>
<dbReference type="STRING" id="1715989.NITINOP_1674"/>